<dbReference type="InterPro" id="IPR001279">
    <property type="entry name" value="Metallo-B-lactamas"/>
</dbReference>
<dbReference type="Gene3D" id="3.40.50.10710">
    <property type="entry name" value="Metallo-hydrolase/oxidoreductase"/>
    <property type="match status" value="1"/>
</dbReference>
<dbReference type="SUPFAM" id="SSF56281">
    <property type="entry name" value="Metallo-hydrolase/oxidoreductase"/>
    <property type="match status" value="1"/>
</dbReference>
<reference evidence="6 7" key="1">
    <citation type="submission" date="2019-03" db="EMBL/GenBank/DDBJ databases">
        <title>Genomic Encyclopedia of Type Strains, Phase IV (KMG-IV): sequencing the most valuable type-strain genomes for metagenomic binning, comparative biology and taxonomic classification.</title>
        <authorList>
            <person name="Goeker M."/>
        </authorList>
    </citation>
    <scope>NUCLEOTIDE SEQUENCE [LARGE SCALE GENOMIC DNA]</scope>
    <source>
        <strain evidence="6 7">DSM 28867</strain>
    </source>
</reference>
<dbReference type="InterPro" id="IPR055132">
    <property type="entry name" value="RNase_J_b_CASP"/>
</dbReference>
<comment type="caution">
    <text evidence="6">The sequence shown here is derived from an EMBL/GenBank/DDBJ whole genome shotgun (WGS) entry which is preliminary data.</text>
</comment>
<evidence type="ECO:0000313" key="7">
    <source>
        <dbReference type="Proteomes" id="UP000294743"/>
    </source>
</evidence>
<evidence type="ECO:0000256" key="3">
    <source>
        <dbReference type="ARBA" id="ARBA00022839"/>
    </source>
</evidence>
<keyword evidence="3" id="KW-0378">Hydrolase</keyword>
<keyword evidence="7" id="KW-1185">Reference proteome</keyword>
<evidence type="ECO:0000259" key="5">
    <source>
        <dbReference type="SMART" id="SM00849"/>
    </source>
</evidence>
<evidence type="ECO:0000256" key="2">
    <source>
        <dbReference type="ARBA" id="ARBA00022722"/>
    </source>
</evidence>
<dbReference type="PANTHER" id="PTHR43694">
    <property type="entry name" value="RIBONUCLEASE J"/>
    <property type="match status" value="1"/>
</dbReference>
<dbReference type="GO" id="GO:0004527">
    <property type="term" value="F:exonuclease activity"/>
    <property type="evidence" value="ECO:0007669"/>
    <property type="project" value="UniProtKB-KW"/>
</dbReference>
<keyword evidence="1" id="KW-0963">Cytoplasm</keyword>
<dbReference type="Proteomes" id="UP000294743">
    <property type="component" value="Unassembled WGS sequence"/>
</dbReference>
<dbReference type="OrthoDB" id="9758375at2"/>
<organism evidence="6 7">
    <name type="scientific">Breznakia blatticola</name>
    <dbReference type="NCBI Taxonomy" id="1754012"/>
    <lineage>
        <taxon>Bacteria</taxon>
        <taxon>Bacillati</taxon>
        <taxon>Bacillota</taxon>
        <taxon>Erysipelotrichia</taxon>
        <taxon>Erysipelotrichales</taxon>
        <taxon>Erysipelotrichaceae</taxon>
        <taxon>Breznakia</taxon>
    </lineage>
</organism>
<dbReference type="Gene3D" id="3.10.20.580">
    <property type="match status" value="1"/>
</dbReference>
<gene>
    <name evidence="6" type="ORF">EDD63_1557</name>
</gene>
<evidence type="ECO:0000256" key="4">
    <source>
        <dbReference type="ARBA" id="ARBA00022884"/>
    </source>
</evidence>
<dbReference type="PANTHER" id="PTHR43694:SF1">
    <property type="entry name" value="RIBONUCLEASE J"/>
    <property type="match status" value="1"/>
</dbReference>
<dbReference type="NCBIfam" id="TIGR00649">
    <property type="entry name" value="MG423"/>
    <property type="match status" value="1"/>
</dbReference>
<dbReference type="Pfam" id="PF17770">
    <property type="entry name" value="RNase_J_C"/>
    <property type="match status" value="1"/>
</dbReference>
<evidence type="ECO:0000313" key="6">
    <source>
        <dbReference type="EMBL" id="TDW10692.1"/>
    </source>
</evidence>
<keyword evidence="3" id="KW-0269">Exonuclease</keyword>
<protein>
    <submittedName>
        <fullName evidence="6">Ribonuclease J</fullName>
    </submittedName>
</protein>
<proteinExistence type="predicted"/>
<evidence type="ECO:0000256" key="1">
    <source>
        <dbReference type="ARBA" id="ARBA00022490"/>
    </source>
</evidence>
<accession>A0A4R7ZCD7</accession>
<dbReference type="GO" id="GO:0003723">
    <property type="term" value="F:RNA binding"/>
    <property type="evidence" value="ECO:0007669"/>
    <property type="project" value="UniProtKB-KW"/>
</dbReference>
<dbReference type="CDD" id="cd07714">
    <property type="entry name" value="RNaseJ_MBL-fold"/>
    <property type="match status" value="1"/>
</dbReference>
<dbReference type="SMART" id="SM00849">
    <property type="entry name" value="Lactamase_B"/>
    <property type="match status" value="1"/>
</dbReference>
<keyword evidence="4" id="KW-0694">RNA-binding</keyword>
<dbReference type="Gene3D" id="3.60.15.10">
    <property type="entry name" value="Ribonuclease Z/Hydroxyacylglutathione hydrolase-like"/>
    <property type="match status" value="1"/>
</dbReference>
<keyword evidence="2" id="KW-0540">Nuclease</keyword>
<dbReference type="InterPro" id="IPR042173">
    <property type="entry name" value="RNase_J_2"/>
</dbReference>
<sequence>MDTVKIFALGGLDENGKNMTVVEINDVIFIVEAGIMIPDSALLGVEYVIPDFNYLIENQERIAGIFITHAHDDVMRALPFLLKQINIPVYTGKFTSLFVHDLLHEAGINEYILHVVDRSSTFKIEGVPVRTFAMTHASPDNFGIAFMTSQGAVVFSGEFIVDYNSLSDEYRMDVNVLSEIGNKGVLALLSESVSATNEGHTAPHHQIKEKLEPIFEESGKNRLIVACYRQSLYRIMEILDMAIKYKKKVFIRDKEMIKTLKYLDELGYYKLPKNMIIPRDQFKNDMKNVVILVTGRGKRLFLKISTIATNEDKYVEMQKNDTIVITSPVVNGTEHEAVNMENEIYKEGGRIYSFKAKDAASMHPSKEDLKMALFLFKPKYYIPVKGEYRHLIANANLASSMGYDDDKIILLDNGQVATFQNKKLISTDEVIKLEDQLIDGDENWDVTGVVLKDREWLSTDGVMIIGVTLDNRTKKIISGIDVQTRGLVYLKDADYLIKEVMNIMKKTIEKAVKDRRYDNLECRAEAKDKISKYLVKETGKRPMVLPVILETTNV</sequence>
<dbReference type="EMBL" id="SODD01000055">
    <property type="protein sequence ID" value="TDW10692.1"/>
    <property type="molecule type" value="Genomic_DNA"/>
</dbReference>
<dbReference type="AlphaFoldDB" id="A0A4R7ZCD7"/>
<dbReference type="InterPro" id="IPR041636">
    <property type="entry name" value="RNase_J_C"/>
</dbReference>
<dbReference type="GO" id="GO:0046872">
    <property type="term" value="F:metal ion binding"/>
    <property type="evidence" value="ECO:0007669"/>
    <property type="project" value="InterPro"/>
</dbReference>
<dbReference type="InterPro" id="IPR036866">
    <property type="entry name" value="RibonucZ/Hydroxyglut_hydro"/>
</dbReference>
<dbReference type="Pfam" id="PF22505">
    <property type="entry name" value="RNase_J_b_CASP"/>
    <property type="match status" value="1"/>
</dbReference>
<feature type="domain" description="Metallo-beta-lactamase" evidence="5">
    <location>
        <begin position="16"/>
        <end position="200"/>
    </location>
</feature>
<name>A0A4R7ZCD7_9FIRM</name>
<dbReference type="InterPro" id="IPR004613">
    <property type="entry name" value="RNase_J"/>
</dbReference>
<dbReference type="RefSeq" id="WP_134171242.1">
    <property type="nucleotide sequence ID" value="NZ_SODD01000055.1"/>
</dbReference>